<evidence type="ECO:0000256" key="7">
    <source>
        <dbReference type="ARBA" id="ARBA00022824"/>
    </source>
</evidence>
<gene>
    <name evidence="16" type="primary">CYP3634A1</name>
</gene>
<dbReference type="Pfam" id="PF00067">
    <property type="entry name" value="p450"/>
    <property type="match status" value="1"/>
</dbReference>
<accession>A0A5P1JZ36</accession>
<evidence type="ECO:0000256" key="8">
    <source>
        <dbReference type="ARBA" id="ARBA00022848"/>
    </source>
</evidence>
<dbReference type="SUPFAM" id="SSF48264">
    <property type="entry name" value="Cytochrome P450"/>
    <property type="match status" value="1"/>
</dbReference>
<evidence type="ECO:0000256" key="12">
    <source>
        <dbReference type="ARBA" id="ARBA00023136"/>
    </source>
</evidence>
<dbReference type="PANTHER" id="PTHR24291">
    <property type="entry name" value="CYTOCHROME P450 FAMILY 4"/>
    <property type="match status" value="1"/>
</dbReference>
<reference evidence="16" key="1">
    <citation type="submission" date="2019-04" db="EMBL/GenBank/DDBJ databases">
        <authorList>
            <person name="Xi L."/>
            <person name="Liu D."/>
            <person name="Ma L."/>
            <person name="Zhang Y."/>
            <person name="Sheng R."/>
            <person name="Zhang S."/>
            <person name="Dang X."/>
            <person name="Li G."/>
            <person name="Miao Y."/>
            <person name="Jiang J."/>
        </authorList>
    </citation>
    <scope>NUCLEOTIDE SEQUENCE</scope>
</reference>
<dbReference type="GO" id="GO:0004497">
    <property type="term" value="F:monooxygenase activity"/>
    <property type="evidence" value="ECO:0007669"/>
    <property type="project" value="UniProtKB-KW"/>
</dbReference>
<proteinExistence type="evidence at transcript level"/>
<evidence type="ECO:0000256" key="11">
    <source>
        <dbReference type="ARBA" id="ARBA00023033"/>
    </source>
</evidence>
<dbReference type="AlphaFoldDB" id="A0A5P1JZ36"/>
<keyword evidence="10 13" id="KW-0408">Iron</keyword>
<evidence type="ECO:0000256" key="3">
    <source>
        <dbReference type="ARBA" id="ARBA00004406"/>
    </source>
</evidence>
<keyword evidence="15" id="KW-0812">Transmembrane</keyword>
<organism evidence="16">
    <name type="scientific">Phenacoccus solenopsis</name>
    <name type="common">Solenopsis mealybug</name>
    <dbReference type="NCBI Taxonomy" id="483260"/>
    <lineage>
        <taxon>Eukaryota</taxon>
        <taxon>Metazoa</taxon>
        <taxon>Ecdysozoa</taxon>
        <taxon>Arthropoda</taxon>
        <taxon>Hexapoda</taxon>
        <taxon>Insecta</taxon>
        <taxon>Pterygota</taxon>
        <taxon>Neoptera</taxon>
        <taxon>Paraneoptera</taxon>
        <taxon>Hemiptera</taxon>
        <taxon>Sternorrhyncha</taxon>
        <taxon>Coccoidea</taxon>
        <taxon>Pseudococcidae</taxon>
        <taxon>Phenacoccus</taxon>
    </lineage>
</organism>
<dbReference type="PANTHER" id="PTHR24291:SF189">
    <property type="entry name" value="CYTOCHROME P450 4C3-RELATED"/>
    <property type="match status" value="1"/>
</dbReference>
<evidence type="ECO:0000256" key="15">
    <source>
        <dbReference type="SAM" id="Phobius"/>
    </source>
</evidence>
<evidence type="ECO:0000313" key="16">
    <source>
        <dbReference type="EMBL" id="QCY41335.1"/>
    </source>
</evidence>
<keyword evidence="15" id="KW-1133">Transmembrane helix</keyword>
<dbReference type="GO" id="GO:0005789">
    <property type="term" value="C:endoplasmic reticulum membrane"/>
    <property type="evidence" value="ECO:0007669"/>
    <property type="project" value="UniProtKB-SubCell"/>
</dbReference>
<keyword evidence="11 14" id="KW-0503">Monooxygenase</keyword>
<keyword evidence="12 15" id="KW-0472">Membrane</keyword>
<dbReference type="InterPro" id="IPR001128">
    <property type="entry name" value="Cyt_P450"/>
</dbReference>
<dbReference type="PROSITE" id="PS00086">
    <property type="entry name" value="CYTOCHROME_P450"/>
    <property type="match status" value="1"/>
</dbReference>
<evidence type="ECO:0000256" key="10">
    <source>
        <dbReference type="ARBA" id="ARBA00023004"/>
    </source>
</evidence>
<dbReference type="EMBL" id="MK862565">
    <property type="protein sequence ID" value="QCY41335.1"/>
    <property type="molecule type" value="mRNA"/>
</dbReference>
<dbReference type="GO" id="GO:0020037">
    <property type="term" value="F:heme binding"/>
    <property type="evidence" value="ECO:0007669"/>
    <property type="project" value="InterPro"/>
</dbReference>
<evidence type="ECO:0000256" key="6">
    <source>
        <dbReference type="ARBA" id="ARBA00022723"/>
    </source>
</evidence>
<dbReference type="PRINTS" id="PR00385">
    <property type="entry name" value="P450"/>
</dbReference>
<dbReference type="GO" id="GO:0016705">
    <property type="term" value="F:oxidoreductase activity, acting on paired donors, with incorporation or reduction of molecular oxygen"/>
    <property type="evidence" value="ECO:0007669"/>
    <property type="project" value="InterPro"/>
</dbReference>
<evidence type="ECO:0000256" key="2">
    <source>
        <dbReference type="ARBA" id="ARBA00004174"/>
    </source>
</evidence>
<keyword evidence="6 13" id="KW-0479">Metal-binding</keyword>
<comment type="similarity">
    <text evidence="4 14">Belongs to the cytochrome P450 family.</text>
</comment>
<dbReference type="InterPro" id="IPR017972">
    <property type="entry name" value="Cyt_P450_CS"/>
</dbReference>
<sequence length="519" mass="60605">MSKIRDEIITYSTSVKIGLLTILIVLLWKYLMKLFRRDHRLVTFAETLPGPPTIPIIGNGLDFYYGGVHAMKKVMGYTEKYGHIYRLWFGKFLVVGLSKVEDLEDVFMNSKTMGKPEIFRPFQDYWGDGLFTGPMHIWKKNRKRFQPIFGNNIMGLYTPEFNDKIYKVVDMMKTLLNGPEFDAWDYLPYLSFDIITKTSLDVELDWNDKSVLQFHNSVKTGMETSLLKMLRPWLHIKFLRDLLYKKQVEKVQGSMLKFSQQTIQNKLNIIKDDILRRKNIINQDPNEVISLKSFLTTAYEIQEEVNNEKLMHDEIITMITGGTDTTAITNSFFLLAVAIYQDIQSKLYDEMYEVFGDSDRYADHDDVKRLPYLDQVLKETLRRFTLAPVIFRDVEEDCKIGGRLFPAGTALMISIIGVHFDPEYYPNPWKFDPENFSPEAVEKRHKLTFLPFSSGPRNCIGQNYAMLEMKLTLIALLRHFSFHTTMTMDDIKMNMGFLMTSVDGYKMSIKPRNRKPSYL</sequence>
<keyword evidence="9 14" id="KW-0560">Oxidoreductase</keyword>
<evidence type="ECO:0000256" key="1">
    <source>
        <dbReference type="ARBA" id="ARBA00001971"/>
    </source>
</evidence>
<evidence type="ECO:0000256" key="5">
    <source>
        <dbReference type="ARBA" id="ARBA00022617"/>
    </source>
</evidence>
<feature type="binding site" description="axial binding residue" evidence="13">
    <location>
        <position position="459"/>
    </location>
    <ligand>
        <name>heme</name>
        <dbReference type="ChEBI" id="CHEBI:30413"/>
    </ligand>
    <ligandPart>
        <name>Fe</name>
        <dbReference type="ChEBI" id="CHEBI:18248"/>
    </ligandPart>
</feature>
<protein>
    <submittedName>
        <fullName evidence="16">Cytochrome P450 3634A1</fullName>
    </submittedName>
</protein>
<comment type="cofactor">
    <cofactor evidence="1 13">
        <name>heme</name>
        <dbReference type="ChEBI" id="CHEBI:30413"/>
    </cofactor>
</comment>
<feature type="transmembrane region" description="Helical" evidence="15">
    <location>
        <begin position="12"/>
        <end position="31"/>
    </location>
</feature>
<dbReference type="PRINTS" id="PR00463">
    <property type="entry name" value="EP450I"/>
</dbReference>
<keyword evidence="7" id="KW-0256">Endoplasmic reticulum</keyword>
<keyword evidence="5 13" id="KW-0349">Heme</keyword>
<dbReference type="GO" id="GO:0005506">
    <property type="term" value="F:iron ion binding"/>
    <property type="evidence" value="ECO:0007669"/>
    <property type="project" value="InterPro"/>
</dbReference>
<evidence type="ECO:0000256" key="14">
    <source>
        <dbReference type="RuleBase" id="RU000461"/>
    </source>
</evidence>
<dbReference type="InterPro" id="IPR036396">
    <property type="entry name" value="Cyt_P450_sf"/>
</dbReference>
<dbReference type="Gene3D" id="1.10.630.10">
    <property type="entry name" value="Cytochrome P450"/>
    <property type="match status" value="1"/>
</dbReference>
<dbReference type="InterPro" id="IPR050196">
    <property type="entry name" value="Cytochrome_P450_Monoox"/>
</dbReference>
<evidence type="ECO:0000256" key="13">
    <source>
        <dbReference type="PIRSR" id="PIRSR602401-1"/>
    </source>
</evidence>
<evidence type="ECO:0000256" key="9">
    <source>
        <dbReference type="ARBA" id="ARBA00023002"/>
    </source>
</evidence>
<dbReference type="InterPro" id="IPR002401">
    <property type="entry name" value="Cyt_P450_E_grp-I"/>
</dbReference>
<evidence type="ECO:0000256" key="4">
    <source>
        <dbReference type="ARBA" id="ARBA00010617"/>
    </source>
</evidence>
<comment type="subcellular location">
    <subcellularLocation>
        <location evidence="3">Endoplasmic reticulum membrane</location>
        <topology evidence="3">Peripheral membrane protein</topology>
    </subcellularLocation>
    <subcellularLocation>
        <location evidence="2">Microsome membrane</location>
        <topology evidence="2">Peripheral membrane protein</topology>
    </subcellularLocation>
</comment>
<keyword evidence="8" id="KW-0492">Microsome</keyword>
<name>A0A5P1JZ36_9HEMI</name>